<feature type="transmembrane region" description="Helical" evidence="7">
    <location>
        <begin position="91"/>
        <end position="113"/>
    </location>
</feature>
<dbReference type="HOGENOM" id="CLU_016047_0_3_11"/>
<evidence type="ECO:0000256" key="3">
    <source>
        <dbReference type="ARBA" id="ARBA00022475"/>
    </source>
</evidence>
<accession>A0A076MPN1</accession>
<keyword evidence="6 7" id="KW-0472">Membrane</keyword>
<proteinExistence type="inferred from homology"/>
<gene>
    <name evidence="9" type="ORF">AMETH_0708</name>
</gene>
<dbReference type="InterPro" id="IPR035906">
    <property type="entry name" value="MetI-like_sf"/>
</dbReference>
<dbReference type="OrthoDB" id="9804439at2"/>
<organism evidence="9 10">
    <name type="scientific">Amycolatopsis methanolica 239</name>
    <dbReference type="NCBI Taxonomy" id="1068978"/>
    <lineage>
        <taxon>Bacteria</taxon>
        <taxon>Bacillati</taxon>
        <taxon>Actinomycetota</taxon>
        <taxon>Actinomycetes</taxon>
        <taxon>Pseudonocardiales</taxon>
        <taxon>Pseudonocardiaceae</taxon>
        <taxon>Amycolatopsis</taxon>
        <taxon>Amycolatopsis methanolica group</taxon>
    </lineage>
</organism>
<comment type="subcellular location">
    <subcellularLocation>
        <location evidence="1 7">Cell membrane</location>
        <topology evidence="1 7">Multi-pass membrane protein</topology>
    </subcellularLocation>
</comment>
<feature type="transmembrane region" description="Helical" evidence="7">
    <location>
        <begin position="25"/>
        <end position="48"/>
    </location>
</feature>
<evidence type="ECO:0000256" key="7">
    <source>
        <dbReference type="RuleBase" id="RU363032"/>
    </source>
</evidence>
<dbReference type="EMBL" id="CP009110">
    <property type="protein sequence ID" value="AIJ20800.1"/>
    <property type="molecule type" value="Genomic_DNA"/>
</dbReference>
<feature type="transmembrane region" description="Helical" evidence="7">
    <location>
        <begin position="181"/>
        <end position="200"/>
    </location>
</feature>
<dbReference type="eggNOG" id="COG1175">
    <property type="taxonomic scope" value="Bacteria"/>
</dbReference>
<dbReference type="PATRIC" id="fig|1068978.7.peg.740"/>
<sequence length="309" mass="33682">MGGMTTTLDAPAEAPVRNTKPRKRIGFHGLMMTPGTALLALLSVIPLVTITAMSFSRVRLLGGVVFDNVGLTYWARLFGDLDLWVQWLRTIAFFVLTVGLEMLLGLGFALCLWKLVRARNLLLTLFLLPMFVAPVIVGLLGRFLTDSTFGLYTWLLGLVGYHGDILGGGTSAFLAVVAMDVWEWTPLITLVVLAGLTAVPQSIREAAALDGANGWQTFRHVLLPSISGVLLVALLIRSMDAIRYFDIISVTTNGGPADATKTVPIRLYETAFRFFDLGYAAVIGLVMLVVTILIARAFVRVLDRKGLTR</sequence>
<dbReference type="AlphaFoldDB" id="A0A076MPN1"/>
<dbReference type="PANTHER" id="PTHR43005">
    <property type="entry name" value="BLR7065 PROTEIN"/>
    <property type="match status" value="1"/>
</dbReference>
<dbReference type="GO" id="GO:0005886">
    <property type="term" value="C:plasma membrane"/>
    <property type="evidence" value="ECO:0007669"/>
    <property type="project" value="UniProtKB-SubCell"/>
</dbReference>
<dbReference type="STRING" id="1068978.AMETH_0708"/>
<evidence type="ECO:0000256" key="4">
    <source>
        <dbReference type="ARBA" id="ARBA00022692"/>
    </source>
</evidence>
<keyword evidence="4 7" id="KW-0812">Transmembrane</keyword>
<name>A0A076MPN1_AMYME</name>
<evidence type="ECO:0000256" key="5">
    <source>
        <dbReference type="ARBA" id="ARBA00022989"/>
    </source>
</evidence>
<evidence type="ECO:0000313" key="9">
    <source>
        <dbReference type="EMBL" id="AIJ20800.1"/>
    </source>
</evidence>
<dbReference type="GO" id="GO:0055085">
    <property type="term" value="P:transmembrane transport"/>
    <property type="evidence" value="ECO:0007669"/>
    <property type="project" value="InterPro"/>
</dbReference>
<dbReference type="PANTHER" id="PTHR43005:SF1">
    <property type="entry name" value="SPERMIDINE_PUTRESCINE TRANSPORT SYSTEM PERMEASE PROTEIN"/>
    <property type="match status" value="1"/>
</dbReference>
<keyword evidence="2 7" id="KW-0813">Transport</keyword>
<dbReference type="SUPFAM" id="SSF161098">
    <property type="entry name" value="MetI-like"/>
    <property type="match status" value="1"/>
</dbReference>
<keyword evidence="3" id="KW-1003">Cell membrane</keyword>
<feature type="transmembrane region" description="Helical" evidence="7">
    <location>
        <begin position="221"/>
        <end position="239"/>
    </location>
</feature>
<evidence type="ECO:0000256" key="2">
    <source>
        <dbReference type="ARBA" id="ARBA00022448"/>
    </source>
</evidence>
<keyword evidence="5 7" id="KW-1133">Transmembrane helix</keyword>
<evidence type="ECO:0000256" key="1">
    <source>
        <dbReference type="ARBA" id="ARBA00004651"/>
    </source>
</evidence>
<evidence type="ECO:0000313" key="10">
    <source>
        <dbReference type="Proteomes" id="UP000062973"/>
    </source>
</evidence>
<dbReference type="CDD" id="cd06261">
    <property type="entry name" value="TM_PBP2"/>
    <property type="match status" value="1"/>
</dbReference>
<dbReference type="KEGG" id="amq:AMETH_0708"/>
<dbReference type="Proteomes" id="UP000062973">
    <property type="component" value="Chromosome"/>
</dbReference>
<feature type="transmembrane region" description="Helical" evidence="7">
    <location>
        <begin position="120"/>
        <end position="144"/>
    </location>
</feature>
<dbReference type="InterPro" id="IPR000515">
    <property type="entry name" value="MetI-like"/>
</dbReference>
<evidence type="ECO:0000259" key="8">
    <source>
        <dbReference type="PROSITE" id="PS50928"/>
    </source>
</evidence>
<reference evidence="9 10" key="1">
    <citation type="submission" date="2014-07" db="EMBL/GenBank/DDBJ databases">
        <title>Whole Genome Sequence of the Amycolatopsis methanolica 239.</title>
        <authorList>
            <person name="Tang B."/>
        </authorList>
    </citation>
    <scope>NUCLEOTIDE SEQUENCE [LARGE SCALE GENOMIC DNA]</scope>
    <source>
        <strain evidence="9 10">239</strain>
    </source>
</reference>
<evidence type="ECO:0000256" key="6">
    <source>
        <dbReference type="ARBA" id="ARBA00023136"/>
    </source>
</evidence>
<dbReference type="Pfam" id="PF00528">
    <property type="entry name" value="BPD_transp_1"/>
    <property type="match status" value="1"/>
</dbReference>
<feature type="domain" description="ABC transmembrane type-1" evidence="8">
    <location>
        <begin position="87"/>
        <end position="298"/>
    </location>
</feature>
<protein>
    <submittedName>
        <fullName evidence="9">Binding-protein-dependent transport systems membrane component</fullName>
    </submittedName>
</protein>
<keyword evidence="10" id="KW-1185">Reference proteome</keyword>
<comment type="similarity">
    <text evidence="7">Belongs to the binding-protein-dependent transport system permease family.</text>
</comment>
<feature type="transmembrane region" description="Helical" evidence="7">
    <location>
        <begin position="277"/>
        <end position="299"/>
    </location>
</feature>
<dbReference type="Gene3D" id="1.10.3720.10">
    <property type="entry name" value="MetI-like"/>
    <property type="match status" value="1"/>
</dbReference>
<dbReference type="PROSITE" id="PS50928">
    <property type="entry name" value="ABC_TM1"/>
    <property type="match status" value="1"/>
</dbReference>